<dbReference type="EnsemblMetazoa" id="XM_001604426">
    <property type="protein sequence ID" value="XP_001604476"/>
    <property type="gene ID" value="LOC100120884"/>
</dbReference>
<dbReference type="Pfam" id="PF12640">
    <property type="entry name" value="UPF0489"/>
    <property type="match status" value="1"/>
</dbReference>
<dbReference type="Proteomes" id="UP000002358">
    <property type="component" value="Chromosome 4"/>
</dbReference>
<dbReference type="FunCoup" id="A0A7M7G601">
    <property type="interactions" value="204"/>
</dbReference>
<accession>A0A7M7G601</accession>
<dbReference type="OrthoDB" id="418142at2759"/>
<dbReference type="AlphaFoldDB" id="A0A7M7G601"/>
<dbReference type="PANTHER" id="PTHR13225">
    <property type="entry name" value="MISEXPRESSION SUPPRESSOR OF RAS 6"/>
    <property type="match status" value="1"/>
</dbReference>
<protein>
    <submittedName>
        <fullName evidence="2">Uncharacterized protein</fullName>
    </submittedName>
</protein>
<sequence>MSVVQKTFKKTPVFIVEPHNEVLPYIYRCIGSKHLPFEGNTFIHLDSHPDMLVPKDMNADTVWRKDDLFEEISIENWMLPAAYAGHFTNLIWVKPPWAHQMVDGVRNFLIGKHKESGCIRLTCPEPYFVSEALYCLPEELENTREVTLRVITVGKFVTDPTESDDFGSIASILRQYLPEKDMAYVLDIDLDFFSTKNPFRTLYERANLYEKLAQLYSFNRPSSSDPEILKEVSAARDEQLTELEGLFSILQQERRLDGVDVPRTARYEGVLQIYQEMHRVYRDSEIDWMQVHDAGCTVDDTELPHHVTSKPDLDRLIEGTFKSFLNALPALPTIVTIARSCYDEYCPEEDVEQIQAGVLDELRQRIGTELIDVRFTYQENQLEEGPQ</sequence>
<dbReference type="InterPro" id="IPR024131">
    <property type="entry name" value="UPF0489"/>
</dbReference>
<proteinExistence type="inferred from homology"/>
<comment type="similarity">
    <text evidence="1">Belongs to the UPF0489 family.</text>
</comment>
<dbReference type="InParanoid" id="A0A7M7G601"/>
<organism evidence="2 3">
    <name type="scientific">Nasonia vitripennis</name>
    <name type="common">Parasitic wasp</name>
    <dbReference type="NCBI Taxonomy" id="7425"/>
    <lineage>
        <taxon>Eukaryota</taxon>
        <taxon>Metazoa</taxon>
        <taxon>Ecdysozoa</taxon>
        <taxon>Arthropoda</taxon>
        <taxon>Hexapoda</taxon>
        <taxon>Insecta</taxon>
        <taxon>Pterygota</taxon>
        <taxon>Neoptera</taxon>
        <taxon>Endopterygota</taxon>
        <taxon>Hymenoptera</taxon>
        <taxon>Apocrita</taxon>
        <taxon>Proctotrupomorpha</taxon>
        <taxon>Chalcidoidea</taxon>
        <taxon>Pteromalidae</taxon>
        <taxon>Pteromalinae</taxon>
        <taxon>Nasonia</taxon>
    </lineage>
</organism>
<evidence type="ECO:0000256" key="1">
    <source>
        <dbReference type="ARBA" id="ARBA00007099"/>
    </source>
</evidence>
<gene>
    <name evidence="2" type="primary">100120884</name>
</gene>
<dbReference type="OMA" id="RIFWHLE"/>
<dbReference type="PANTHER" id="PTHR13225:SF3">
    <property type="entry name" value="UPF0489 PROTEIN C5ORF22"/>
    <property type="match status" value="1"/>
</dbReference>
<evidence type="ECO:0000313" key="3">
    <source>
        <dbReference type="Proteomes" id="UP000002358"/>
    </source>
</evidence>
<reference evidence="2" key="1">
    <citation type="submission" date="2021-01" db="UniProtKB">
        <authorList>
            <consortium name="EnsemblMetazoa"/>
        </authorList>
    </citation>
    <scope>IDENTIFICATION</scope>
</reference>
<dbReference type="KEGG" id="nvi:100120884"/>
<name>A0A7M7G601_NASVI</name>
<keyword evidence="3" id="KW-1185">Reference proteome</keyword>
<evidence type="ECO:0000313" key="2">
    <source>
        <dbReference type="EnsemblMetazoa" id="XP_001604476"/>
    </source>
</evidence>